<sequence length="288" mass="32332">MQEERERRPETPAEADGTTGLFTALGKMLKRLRERKGLTQKEFGVLVGYGPDAISSMERGVRLIRPEVLEKADALLDAGGMLADAIPEVREAMSRARTRHPEWYRGYADLESQAKALHVYSNQLVPGLLQTEGYSRAVFSQWRPLLGEEAIEKRVVDRMARQQVFQPGGSSPTFSFVLDESVLLRPIGGAEVHAAQMQNLVRIGSFRAVELQVMPMDREEQPSMDGPFNLLTARKGEQVAYVEIHTYPRLITDAEEVRVLSERYGLLRAQALRPSESLDLIDKLRGSL</sequence>
<comment type="caution">
    <text evidence="2">The sequence shown here is derived from an EMBL/GenBank/DDBJ whole genome shotgun (WGS) entry which is preliminary data.</text>
</comment>
<gene>
    <name evidence="2" type="ORF">ACKI1S_00365</name>
</gene>
<evidence type="ECO:0000259" key="1">
    <source>
        <dbReference type="PROSITE" id="PS50943"/>
    </source>
</evidence>
<feature type="domain" description="HTH cro/C1-type" evidence="1">
    <location>
        <begin position="29"/>
        <end position="71"/>
    </location>
</feature>
<dbReference type="Proteomes" id="UP001631993">
    <property type="component" value="Unassembled WGS sequence"/>
</dbReference>
<dbReference type="EMBL" id="JBJVNE010000001">
    <property type="protein sequence ID" value="MFM9644592.1"/>
    <property type="molecule type" value="Genomic_DNA"/>
</dbReference>
<dbReference type="RefSeq" id="WP_369278995.1">
    <property type="nucleotide sequence ID" value="NZ_JBJVMW010000020.1"/>
</dbReference>
<dbReference type="SMART" id="SM00530">
    <property type="entry name" value="HTH_XRE"/>
    <property type="match status" value="1"/>
</dbReference>
<reference evidence="2 3" key="1">
    <citation type="submission" date="2024-12" db="EMBL/GenBank/DDBJ databases">
        <title>Forecasting of Potato common scab and diversities of Pathogenic streptomyces spp. in china.</title>
        <authorList>
            <person name="Handique U."/>
            <person name="Wu J."/>
        </authorList>
    </citation>
    <scope>NUCLEOTIDE SEQUENCE [LARGE SCALE GENOMIC DNA]</scope>
    <source>
        <strain evidence="2 3">ZRIMU1585</strain>
    </source>
</reference>
<dbReference type="Pfam" id="PF19054">
    <property type="entry name" value="DUF5753"/>
    <property type="match status" value="1"/>
</dbReference>
<accession>A0ABW9I998</accession>
<dbReference type="InterPro" id="IPR010982">
    <property type="entry name" value="Lambda_DNA-bd_dom_sf"/>
</dbReference>
<name>A0ABW9I998_STRGJ</name>
<dbReference type="Pfam" id="PF13560">
    <property type="entry name" value="HTH_31"/>
    <property type="match status" value="1"/>
</dbReference>
<dbReference type="CDD" id="cd00093">
    <property type="entry name" value="HTH_XRE"/>
    <property type="match status" value="1"/>
</dbReference>
<evidence type="ECO:0000313" key="3">
    <source>
        <dbReference type="Proteomes" id="UP001631993"/>
    </source>
</evidence>
<dbReference type="InterPro" id="IPR043917">
    <property type="entry name" value="DUF5753"/>
</dbReference>
<proteinExistence type="predicted"/>
<organism evidence="2 3">
    <name type="scientific">Streptomyces galilaeus</name>
    <dbReference type="NCBI Taxonomy" id="33899"/>
    <lineage>
        <taxon>Bacteria</taxon>
        <taxon>Bacillati</taxon>
        <taxon>Actinomycetota</taxon>
        <taxon>Actinomycetes</taxon>
        <taxon>Kitasatosporales</taxon>
        <taxon>Streptomycetaceae</taxon>
        <taxon>Streptomyces</taxon>
    </lineage>
</organism>
<protein>
    <submittedName>
        <fullName evidence="2">Helix-turn-helix domain-containing protein</fullName>
    </submittedName>
</protein>
<dbReference type="InterPro" id="IPR001387">
    <property type="entry name" value="Cro/C1-type_HTH"/>
</dbReference>
<dbReference type="PROSITE" id="PS50943">
    <property type="entry name" value="HTH_CROC1"/>
    <property type="match status" value="1"/>
</dbReference>
<dbReference type="Gene3D" id="1.10.260.40">
    <property type="entry name" value="lambda repressor-like DNA-binding domains"/>
    <property type="match status" value="1"/>
</dbReference>
<keyword evidence="3" id="KW-1185">Reference proteome</keyword>
<evidence type="ECO:0000313" key="2">
    <source>
        <dbReference type="EMBL" id="MFM9644592.1"/>
    </source>
</evidence>
<dbReference type="SUPFAM" id="SSF47413">
    <property type="entry name" value="lambda repressor-like DNA-binding domains"/>
    <property type="match status" value="1"/>
</dbReference>